<reference evidence="3" key="1">
    <citation type="journal article" date="2015" name="Nature">
        <title>Complex archaea that bridge the gap between prokaryotes and eukaryotes.</title>
        <authorList>
            <person name="Spang A."/>
            <person name="Saw J.H."/>
            <person name="Jorgensen S.L."/>
            <person name="Zaremba-Niedzwiedzka K."/>
            <person name="Martijn J."/>
            <person name="Lind A.E."/>
            <person name="van Eijk R."/>
            <person name="Schleper C."/>
            <person name="Guy L."/>
            <person name="Ettema T.J."/>
        </authorList>
    </citation>
    <scope>NUCLEOTIDE SEQUENCE</scope>
</reference>
<organism evidence="3">
    <name type="scientific">marine sediment metagenome</name>
    <dbReference type="NCBI Taxonomy" id="412755"/>
    <lineage>
        <taxon>unclassified sequences</taxon>
        <taxon>metagenomes</taxon>
        <taxon>ecological metagenomes</taxon>
    </lineage>
</organism>
<protein>
    <recommendedName>
        <fullName evidence="2">Leucine-binding protein domain-containing protein</fullName>
    </recommendedName>
</protein>
<gene>
    <name evidence="3" type="ORF">LCGC14_2489110</name>
</gene>
<evidence type="ECO:0000256" key="1">
    <source>
        <dbReference type="ARBA" id="ARBA00022729"/>
    </source>
</evidence>
<feature type="domain" description="Leucine-binding protein" evidence="2">
    <location>
        <begin position="2"/>
        <end position="253"/>
    </location>
</feature>
<dbReference type="SUPFAM" id="SSF53822">
    <property type="entry name" value="Periplasmic binding protein-like I"/>
    <property type="match status" value="1"/>
</dbReference>
<dbReference type="CDD" id="cd06342">
    <property type="entry name" value="PBP1_ABC_LIVBP-like"/>
    <property type="match status" value="1"/>
</dbReference>
<name>A0A0F9BT78_9ZZZZ</name>
<feature type="non-terminal residue" evidence="3">
    <location>
        <position position="1"/>
    </location>
</feature>
<sequence length="277" mass="28890">ASRVVAVYARAGIVMVSGSATRSDLTTGQTSPEFFFRTAYSNSQEGALQARYLIAQLGAATAYLIDDSGTYGTDLANSVQAPLRQSGIKVTREAIAAGDVDFSELAGRIAADNPDVVIFEGFNPEGALLYRQLRDAGYGGTFLSGDGVAVTSDFIEPLGELAEGVVFAGCSLTLPEEFLSDYVEIIGSEPVTGFPAHLADAATVLLDAVAQVAEEGEDGSLVIDPLELRDAVSASTLLFGVSGAIAFDENGDRVGDGATVGLTMCKVEDGRFVNFEF</sequence>
<keyword evidence="1" id="KW-0732">Signal</keyword>
<dbReference type="PANTHER" id="PTHR47151:SF2">
    <property type="entry name" value="AMINO ACID BINDING PROTEIN"/>
    <property type="match status" value="1"/>
</dbReference>
<evidence type="ECO:0000313" key="3">
    <source>
        <dbReference type="EMBL" id="KKL17082.1"/>
    </source>
</evidence>
<accession>A0A0F9BT78</accession>
<dbReference type="Pfam" id="PF13458">
    <property type="entry name" value="Peripla_BP_6"/>
    <property type="match status" value="1"/>
</dbReference>
<proteinExistence type="predicted"/>
<dbReference type="InterPro" id="IPR028081">
    <property type="entry name" value="Leu-bd"/>
</dbReference>
<evidence type="ECO:0000259" key="2">
    <source>
        <dbReference type="Pfam" id="PF13458"/>
    </source>
</evidence>
<dbReference type="AlphaFoldDB" id="A0A0F9BT78"/>
<dbReference type="EMBL" id="LAZR01039407">
    <property type="protein sequence ID" value="KKL17082.1"/>
    <property type="molecule type" value="Genomic_DNA"/>
</dbReference>
<dbReference type="Gene3D" id="3.40.50.2300">
    <property type="match status" value="2"/>
</dbReference>
<dbReference type="InterPro" id="IPR028082">
    <property type="entry name" value="Peripla_BP_I"/>
</dbReference>
<dbReference type="PANTHER" id="PTHR47151">
    <property type="entry name" value="LEU/ILE/VAL-BINDING ABC TRANSPORTER SUBUNIT"/>
    <property type="match status" value="1"/>
</dbReference>
<comment type="caution">
    <text evidence="3">The sequence shown here is derived from an EMBL/GenBank/DDBJ whole genome shotgun (WGS) entry which is preliminary data.</text>
</comment>